<protein>
    <recommendedName>
        <fullName evidence="3">Secreted protein</fullName>
    </recommendedName>
</protein>
<evidence type="ECO:0000313" key="1">
    <source>
        <dbReference type="EMBL" id="KAJ8467753.1"/>
    </source>
</evidence>
<dbReference type="Proteomes" id="UP001222027">
    <property type="component" value="Unassembled WGS sequence"/>
</dbReference>
<reference evidence="1 2" key="1">
    <citation type="submission" date="2022-12" db="EMBL/GenBank/DDBJ databases">
        <title>Chromosome-scale assembly of the Ensete ventricosum genome.</title>
        <authorList>
            <person name="Dussert Y."/>
            <person name="Stocks J."/>
            <person name="Wendawek A."/>
            <person name="Woldeyes F."/>
            <person name="Nichols R.A."/>
            <person name="Borrell J.S."/>
        </authorList>
    </citation>
    <scope>NUCLEOTIDE SEQUENCE [LARGE SCALE GENOMIC DNA]</scope>
    <source>
        <strain evidence="2">cv. Maze</strain>
        <tissue evidence="1">Seeds</tissue>
    </source>
</reference>
<evidence type="ECO:0008006" key="3">
    <source>
        <dbReference type="Google" id="ProtNLM"/>
    </source>
</evidence>
<comment type="caution">
    <text evidence="1">The sequence shown here is derived from an EMBL/GenBank/DDBJ whole genome shotgun (WGS) entry which is preliminary data.</text>
</comment>
<name>A0AAV8Q3Q8_ENSVE</name>
<evidence type="ECO:0000313" key="2">
    <source>
        <dbReference type="Proteomes" id="UP001222027"/>
    </source>
</evidence>
<dbReference type="AlphaFoldDB" id="A0AAV8Q3Q8"/>
<sequence length="95" mass="9964">MPRALLHEAALRRRLFVTIGACGRCGNGGGKGGDTTASDCTPSVDLSASVTWGAVSAGARAEQRLRSSCRLLHAPETTHCSRYCSLATDEVFPLS</sequence>
<keyword evidence="2" id="KW-1185">Reference proteome</keyword>
<dbReference type="EMBL" id="JAQQAF010000008">
    <property type="protein sequence ID" value="KAJ8467753.1"/>
    <property type="molecule type" value="Genomic_DNA"/>
</dbReference>
<gene>
    <name evidence="1" type="ORF">OPV22_030305</name>
</gene>
<accession>A0AAV8Q3Q8</accession>
<organism evidence="1 2">
    <name type="scientific">Ensete ventricosum</name>
    <name type="common">Abyssinian banana</name>
    <name type="synonym">Musa ensete</name>
    <dbReference type="NCBI Taxonomy" id="4639"/>
    <lineage>
        <taxon>Eukaryota</taxon>
        <taxon>Viridiplantae</taxon>
        <taxon>Streptophyta</taxon>
        <taxon>Embryophyta</taxon>
        <taxon>Tracheophyta</taxon>
        <taxon>Spermatophyta</taxon>
        <taxon>Magnoliopsida</taxon>
        <taxon>Liliopsida</taxon>
        <taxon>Zingiberales</taxon>
        <taxon>Musaceae</taxon>
        <taxon>Ensete</taxon>
    </lineage>
</organism>
<proteinExistence type="predicted"/>